<comment type="subcellular location">
    <subcellularLocation>
        <location evidence="1">Cytoplasm</location>
    </subcellularLocation>
</comment>
<dbReference type="AlphaFoldDB" id="A0A2H0R446"/>
<evidence type="ECO:0000256" key="4">
    <source>
        <dbReference type="ARBA" id="ARBA00022490"/>
    </source>
</evidence>
<evidence type="ECO:0000256" key="5">
    <source>
        <dbReference type="ARBA" id="ARBA00022694"/>
    </source>
</evidence>
<dbReference type="EMBL" id="PCXO01000010">
    <property type="protein sequence ID" value="PIR41283.1"/>
    <property type="molecule type" value="Genomic_DNA"/>
</dbReference>
<evidence type="ECO:0000256" key="1">
    <source>
        <dbReference type="ARBA" id="ARBA00004496"/>
    </source>
</evidence>
<evidence type="ECO:0000256" key="10">
    <source>
        <dbReference type="ARBA" id="ARBA00032441"/>
    </source>
</evidence>
<dbReference type="Pfam" id="PF02367">
    <property type="entry name" value="TsaE"/>
    <property type="match status" value="1"/>
</dbReference>
<evidence type="ECO:0000313" key="12">
    <source>
        <dbReference type="Proteomes" id="UP000230232"/>
    </source>
</evidence>
<sequence length="148" mass="16543">MKFISKSAEETRQIAKDLAQQVIKEEKQTSGALIVGLEGELGAGKTTFAQGFAQGLGIKEPITSPTFVIFKMYAIPKGKHFRRLVHMDCYRLKDKAELAPIGFGEVAGDNTHIILVEWPQRIEGGLAKDRITVHIDHSEETERKIQIR</sequence>
<protein>
    <recommendedName>
        <fullName evidence="3">tRNA threonylcarbamoyladenosine biosynthesis protein TsaE</fullName>
    </recommendedName>
    <alternativeName>
        <fullName evidence="10">t(6)A37 threonylcarbamoyladenosine biosynthesis protein TsaE</fullName>
    </alternativeName>
</protein>
<dbReference type="PANTHER" id="PTHR33540">
    <property type="entry name" value="TRNA THREONYLCARBAMOYLADENOSINE BIOSYNTHESIS PROTEIN TSAE"/>
    <property type="match status" value="1"/>
</dbReference>
<dbReference type="Gene3D" id="3.40.50.300">
    <property type="entry name" value="P-loop containing nucleotide triphosphate hydrolases"/>
    <property type="match status" value="1"/>
</dbReference>
<name>A0A2H0R446_9BACT</name>
<keyword evidence="4" id="KW-0963">Cytoplasm</keyword>
<dbReference type="GO" id="GO:0016740">
    <property type="term" value="F:transferase activity"/>
    <property type="evidence" value="ECO:0007669"/>
    <property type="project" value="UniProtKB-KW"/>
</dbReference>
<dbReference type="Proteomes" id="UP000230232">
    <property type="component" value="Unassembled WGS sequence"/>
</dbReference>
<dbReference type="GO" id="GO:0046872">
    <property type="term" value="F:metal ion binding"/>
    <property type="evidence" value="ECO:0007669"/>
    <property type="project" value="UniProtKB-KW"/>
</dbReference>
<evidence type="ECO:0000256" key="6">
    <source>
        <dbReference type="ARBA" id="ARBA00022723"/>
    </source>
</evidence>
<dbReference type="GO" id="GO:0002949">
    <property type="term" value="P:tRNA threonylcarbamoyladenosine modification"/>
    <property type="evidence" value="ECO:0007669"/>
    <property type="project" value="InterPro"/>
</dbReference>
<evidence type="ECO:0000256" key="7">
    <source>
        <dbReference type="ARBA" id="ARBA00022741"/>
    </source>
</evidence>
<dbReference type="PANTHER" id="PTHR33540:SF2">
    <property type="entry name" value="TRNA THREONYLCARBAMOYLADENOSINE BIOSYNTHESIS PROTEIN TSAE"/>
    <property type="match status" value="1"/>
</dbReference>
<evidence type="ECO:0000256" key="9">
    <source>
        <dbReference type="ARBA" id="ARBA00022842"/>
    </source>
</evidence>
<keyword evidence="11" id="KW-0808">Transferase</keyword>
<evidence type="ECO:0000313" key="11">
    <source>
        <dbReference type="EMBL" id="PIR41283.1"/>
    </source>
</evidence>
<keyword evidence="9" id="KW-0460">Magnesium</keyword>
<organism evidence="11 12">
    <name type="scientific">Candidatus Yanofskybacteria bacterium CG10_big_fil_rev_8_21_14_0_10_46_23</name>
    <dbReference type="NCBI Taxonomy" id="1975098"/>
    <lineage>
        <taxon>Bacteria</taxon>
        <taxon>Candidatus Yanofskyibacteriota</taxon>
    </lineage>
</organism>
<keyword evidence="8" id="KW-0067">ATP-binding</keyword>
<dbReference type="SUPFAM" id="SSF52540">
    <property type="entry name" value="P-loop containing nucleoside triphosphate hydrolases"/>
    <property type="match status" value="1"/>
</dbReference>
<dbReference type="NCBIfam" id="TIGR00150">
    <property type="entry name" value="T6A_YjeE"/>
    <property type="match status" value="1"/>
</dbReference>
<dbReference type="GO" id="GO:0005737">
    <property type="term" value="C:cytoplasm"/>
    <property type="evidence" value="ECO:0007669"/>
    <property type="project" value="UniProtKB-SubCell"/>
</dbReference>
<dbReference type="GO" id="GO:0005524">
    <property type="term" value="F:ATP binding"/>
    <property type="evidence" value="ECO:0007669"/>
    <property type="project" value="UniProtKB-KW"/>
</dbReference>
<evidence type="ECO:0000256" key="3">
    <source>
        <dbReference type="ARBA" id="ARBA00019010"/>
    </source>
</evidence>
<gene>
    <name evidence="11" type="ORF">COV31_02675</name>
</gene>
<reference evidence="11 12" key="1">
    <citation type="submission" date="2017-09" db="EMBL/GenBank/DDBJ databases">
        <title>Depth-based differentiation of microbial function through sediment-hosted aquifers and enrichment of novel symbionts in the deep terrestrial subsurface.</title>
        <authorList>
            <person name="Probst A.J."/>
            <person name="Ladd B."/>
            <person name="Jarett J.K."/>
            <person name="Geller-Mcgrath D.E."/>
            <person name="Sieber C.M."/>
            <person name="Emerson J.B."/>
            <person name="Anantharaman K."/>
            <person name="Thomas B.C."/>
            <person name="Malmstrom R."/>
            <person name="Stieglmeier M."/>
            <person name="Klingl A."/>
            <person name="Woyke T."/>
            <person name="Ryan C.M."/>
            <person name="Banfield J.F."/>
        </authorList>
    </citation>
    <scope>NUCLEOTIDE SEQUENCE [LARGE SCALE GENOMIC DNA]</scope>
    <source>
        <strain evidence="11">CG10_big_fil_rev_8_21_14_0_10_46_23</strain>
    </source>
</reference>
<proteinExistence type="inferred from homology"/>
<comment type="similarity">
    <text evidence="2">Belongs to the TsaE family.</text>
</comment>
<evidence type="ECO:0000256" key="2">
    <source>
        <dbReference type="ARBA" id="ARBA00007599"/>
    </source>
</evidence>
<keyword evidence="6" id="KW-0479">Metal-binding</keyword>
<keyword evidence="5" id="KW-0819">tRNA processing</keyword>
<comment type="caution">
    <text evidence="11">The sequence shown here is derived from an EMBL/GenBank/DDBJ whole genome shotgun (WGS) entry which is preliminary data.</text>
</comment>
<keyword evidence="7" id="KW-0547">Nucleotide-binding</keyword>
<dbReference type="InterPro" id="IPR003442">
    <property type="entry name" value="T6A_TsaE"/>
</dbReference>
<dbReference type="InterPro" id="IPR027417">
    <property type="entry name" value="P-loop_NTPase"/>
</dbReference>
<accession>A0A2H0R446</accession>
<evidence type="ECO:0000256" key="8">
    <source>
        <dbReference type="ARBA" id="ARBA00022840"/>
    </source>
</evidence>